<evidence type="ECO:0000313" key="2">
    <source>
        <dbReference type="Proteomes" id="UP000737113"/>
    </source>
</evidence>
<sequence length="281" mass="32754">MKKLFPLLLGVLLLVGCSTKFSYHFLDWAIEWEVEDYVTLNDEQEKVFEALVDKFVVWHQKEELARYAVQLESLTAAINDHTLTPQMWARHIAQAKAHWFRLFEYALPDLLPLVASFSNAQVGEIIGVLRKDERELVEEYAGKTQVQLVADSDARLTEQFDDWLGSVSEAQQALIHQYNSQRLATLDMWLEYRHEWLRQFEQALAQRQDRALLSERLTLLMTRPDELKSEVYKVKLQQNTENFGAMLLAVSQTLSAKQAKHFNKKLNKLIKDLTELNQEAF</sequence>
<comment type="caution">
    <text evidence="1">The sequence shown here is derived from an EMBL/GenBank/DDBJ whole genome shotgun (WGS) entry which is preliminary data.</text>
</comment>
<dbReference type="InterPro" id="IPR016875">
    <property type="entry name" value="UCP028200"/>
</dbReference>
<dbReference type="AlphaFoldDB" id="A0A972FR81"/>
<proteinExistence type="predicted"/>
<organism evidence="1 2">
    <name type="scientific">Shewanella salipaludis</name>
    <dbReference type="NCBI Taxonomy" id="2723052"/>
    <lineage>
        <taxon>Bacteria</taxon>
        <taxon>Pseudomonadati</taxon>
        <taxon>Pseudomonadota</taxon>
        <taxon>Gammaproteobacteria</taxon>
        <taxon>Alteromonadales</taxon>
        <taxon>Shewanellaceae</taxon>
        <taxon>Shewanella</taxon>
    </lineage>
</organism>
<name>A0A972FR81_9GAMM</name>
<evidence type="ECO:0008006" key="3">
    <source>
        <dbReference type="Google" id="ProtNLM"/>
    </source>
</evidence>
<dbReference type="PROSITE" id="PS51257">
    <property type="entry name" value="PROKAR_LIPOPROTEIN"/>
    <property type="match status" value="1"/>
</dbReference>
<gene>
    <name evidence="1" type="ORF">HC757_03685</name>
</gene>
<dbReference type="PIRSF" id="PIRSF028200">
    <property type="entry name" value="UCP028200"/>
    <property type="match status" value="1"/>
</dbReference>
<dbReference type="RefSeq" id="WP_169562958.1">
    <property type="nucleotide sequence ID" value="NZ_JAAXYH010000002.1"/>
</dbReference>
<dbReference type="EMBL" id="JAAXYH010000002">
    <property type="protein sequence ID" value="NMH64271.1"/>
    <property type="molecule type" value="Genomic_DNA"/>
</dbReference>
<dbReference type="Proteomes" id="UP000737113">
    <property type="component" value="Unassembled WGS sequence"/>
</dbReference>
<dbReference type="Pfam" id="PF19795">
    <property type="entry name" value="DUF6279"/>
    <property type="match status" value="1"/>
</dbReference>
<accession>A0A972FR81</accession>
<reference evidence="1" key="1">
    <citation type="submission" date="2020-04" db="EMBL/GenBank/DDBJ databases">
        <title>Description of Shewanella salipaludis sp. nov., isolated from a salt marsh.</title>
        <authorList>
            <person name="Park S."/>
            <person name="Yoon J.-H."/>
        </authorList>
    </citation>
    <scope>NUCLEOTIDE SEQUENCE</scope>
    <source>
        <strain evidence="1">SHSM-M6</strain>
    </source>
</reference>
<evidence type="ECO:0000313" key="1">
    <source>
        <dbReference type="EMBL" id="NMH64271.1"/>
    </source>
</evidence>
<protein>
    <recommendedName>
        <fullName evidence="3">Lipoprotein</fullName>
    </recommendedName>
</protein>
<keyword evidence="2" id="KW-1185">Reference proteome</keyword>